<feature type="signal peptide" evidence="2">
    <location>
        <begin position="1"/>
        <end position="25"/>
    </location>
</feature>
<evidence type="ECO:0000313" key="4">
    <source>
        <dbReference type="Proteomes" id="UP001500063"/>
    </source>
</evidence>
<comment type="caution">
    <text evidence="3">The sequence shown here is derived from an EMBL/GenBank/DDBJ whole genome shotgun (WGS) entry which is preliminary data.</text>
</comment>
<dbReference type="EMBL" id="BAAABW010000004">
    <property type="protein sequence ID" value="GAA0335017.1"/>
    <property type="molecule type" value="Genomic_DNA"/>
</dbReference>
<dbReference type="Proteomes" id="UP001500063">
    <property type="component" value="Unassembled WGS sequence"/>
</dbReference>
<name>A0ABN0WEY2_9ACTN</name>
<protein>
    <recommendedName>
        <fullName evidence="5">Secreted protein</fullName>
    </recommendedName>
</protein>
<gene>
    <name evidence="3" type="ORF">GCM10010319_08710</name>
</gene>
<dbReference type="PROSITE" id="PS51257">
    <property type="entry name" value="PROKAR_LIPOPROTEIN"/>
    <property type="match status" value="1"/>
</dbReference>
<feature type="region of interest" description="Disordered" evidence="1">
    <location>
        <begin position="34"/>
        <end position="67"/>
    </location>
</feature>
<evidence type="ECO:0000256" key="1">
    <source>
        <dbReference type="SAM" id="MobiDB-lite"/>
    </source>
</evidence>
<reference evidence="3 4" key="1">
    <citation type="journal article" date="2019" name="Int. J. Syst. Evol. Microbiol.">
        <title>The Global Catalogue of Microorganisms (GCM) 10K type strain sequencing project: providing services to taxonomists for standard genome sequencing and annotation.</title>
        <authorList>
            <consortium name="The Broad Institute Genomics Platform"/>
            <consortium name="The Broad Institute Genome Sequencing Center for Infectious Disease"/>
            <person name="Wu L."/>
            <person name="Ma J."/>
        </authorList>
    </citation>
    <scope>NUCLEOTIDE SEQUENCE [LARGE SCALE GENOMIC DNA]</scope>
    <source>
        <strain evidence="3 4">JCM 4565</strain>
    </source>
</reference>
<feature type="chain" id="PRO_5045625802" description="Secreted protein" evidence="2">
    <location>
        <begin position="26"/>
        <end position="192"/>
    </location>
</feature>
<sequence>MSMRHSTKSRGRAAAVAVASLLALAVSGCGGDSGGKDADAASAKKSAGPPGSAKNAPSGKPGEVIGEMKGPDGVVIAVNSAVRDSGGFVTVSGTLTNGGSKPFNAIHWLSKETDMKSRSSISGASLVDGSSKKRYLVLRDTDGECLCSTGLTNIKPQESRPVFAQFPAPPENVTDVDFQVPTMPSVRVRISE</sequence>
<evidence type="ECO:0000256" key="2">
    <source>
        <dbReference type="SAM" id="SignalP"/>
    </source>
</evidence>
<keyword evidence="4" id="KW-1185">Reference proteome</keyword>
<evidence type="ECO:0000313" key="3">
    <source>
        <dbReference type="EMBL" id="GAA0335017.1"/>
    </source>
</evidence>
<dbReference type="RefSeq" id="WP_301892735.1">
    <property type="nucleotide sequence ID" value="NZ_BAAABW010000004.1"/>
</dbReference>
<feature type="compositionally biased region" description="Low complexity" evidence="1">
    <location>
        <begin position="40"/>
        <end position="54"/>
    </location>
</feature>
<organism evidence="3 4">
    <name type="scientific">Streptomyces blastmyceticus</name>
    <dbReference type="NCBI Taxonomy" id="68180"/>
    <lineage>
        <taxon>Bacteria</taxon>
        <taxon>Bacillati</taxon>
        <taxon>Actinomycetota</taxon>
        <taxon>Actinomycetes</taxon>
        <taxon>Kitasatosporales</taxon>
        <taxon>Streptomycetaceae</taxon>
        <taxon>Streptomyces</taxon>
    </lineage>
</organism>
<keyword evidence="2" id="KW-0732">Signal</keyword>
<proteinExistence type="predicted"/>
<evidence type="ECO:0008006" key="5">
    <source>
        <dbReference type="Google" id="ProtNLM"/>
    </source>
</evidence>
<accession>A0ABN0WEY2</accession>